<evidence type="ECO:0000259" key="5">
    <source>
        <dbReference type="PROSITE" id="PS50212"/>
    </source>
</evidence>
<dbReference type="Gene3D" id="1.20.870.10">
    <property type="entry name" value="Son of sevenless (SoS) protein Chain: S domain 1"/>
    <property type="match status" value="1"/>
</dbReference>
<dbReference type="InParanoid" id="A0A2P6NRH8"/>
<evidence type="ECO:0000256" key="2">
    <source>
        <dbReference type="PROSITE-ProRule" id="PRU00168"/>
    </source>
</evidence>
<feature type="domain" description="N-terminal Ras-GEF" evidence="5">
    <location>
        <begin position="302"/>
        <end position="452"/>
    </location>
</feature>
<feature type="region of interest" description="Disordered" evidence="3">
    <location>
        <begin position="836"/>
        <end position="866"/>
    </location>
</feature>
<comment type="caution">
    <text evidence="6">The sequence shown here is derived from an EMBL/GenBank/DDBJ whole genome shotgun (WGS) entry which is preliminary data.</text>
</comment>
<evidence type="ECO:0000259" key="4">
    <source>
        <dbReference type="PROSITE" id="PS50009"/>
    </source>
</evidence>
<keyword evidence="7" id="KW-1185">Reference proteome</keyword>
<dbReference type="AlphaFoldDB" id="A0A2P6NRH8"/>
<evidence type="ECO:0000313" key="7">
    <source>
        <dbReference type="Proteomes" id="UP000241769"/>
    </source>
</evidence>
<feature type="domain" description="Ras-GEF" evidence="4">
    <location>
        <begin position="576"/>
        <end position="808"/>
    </location>
</feature>
<accession>A0A2P6NRH8</accession>
<name>A0A2P6NRH8_9EUKA</name>
<dbReference type="InterPro" id="IPR001895">
    <property type="entry name" value="RASGEF_cat_dom"/>
</dbReference>
<dbReference type="Pfam" id="PF00618">
    <property type="entry name" value="RasGEF_N"/>
    <property type="match status" value="1"/>
</dbReference>
<keyword evidence="1 2" id="KW-0344">Guanine-nucleotide releasing factor</keyword>
<dbReference type="PROSITE" id="PS50212">
    <property type="entry name" value="RASGEF_NTER"/>
    <property type="match status" value="1"/>
</dbReference>
<dbReference type="SUPFAM" id="SSF48366">
    <property type="entry name" value="Ras GEF"/>
    <property type="match status" value="1"/>
</dbReference>
<evidence type="ECO:0000256" key="1">
    <source>
        <dbReference type="ARBA" id="ARBA00022658"/>
    </source>
</evidence>
<gene>
    <name evidence="6" type="ORF">PROFUN_05270</name>
</gene>
<evidence type="ECO:0000313" key="6">
    <source>
        <dbReference type="EMBL" id="PRP86488.1"/>
    </source>
</evidence>
<dbReference type="PANTHER" id="PTHR23113:SF368">
    <property type="entry name" value="CELL DIVISION CONTROL PROTEIN 25"/>
    <property type="match status" value="1"/>
</dbReference>
<sequence length="989" mass="112888">MRWEFLFMKWRRSLIESTNNCHNTSPLGCIGRSRRMSNRLISFIQCQSQQNRSATSHVEEGFSALPRSLFYILLWCSCWLRKDASYTEQSDRTQSYLFPDMEGAPTLSKLPPLSINMHLQNRFVHRGRQTNSAISLVKSSVDMAHLRLMVEPLSPLAPLSPKSSRKMRVRSRSQEVLNTWEEPDEEYMKQRFEANHHKERRAAIRSTNPKRAVVKEFTTVLPEPKEDDPDDLGSSIFMMPVSKQSSLSDIPPYIKRKSMEFQEFARPRSLEEGVLTSPTPSQIYDTTQLEDGDRLLVGVVERDEVILGGFVDELFFNLTSKRFGKVHILPPKENSSEHTFTASPYVKQFFYTYRYFTSKGDGASPAREVMRRLSEFYAKNTSDTTVPEELASERANQSSVIAVIDTWVKTHFYDFEEDSKLYDELLSLLKQARKFEENSTSEHFQSRVRQWTTQLLWHLEAQIFLSIQRNSASCIDITKETIRQLNTLWDGMTLPLLAGLLPRCSSRPLQGEALIQWIIDITDWPKLQAGHTALKLQQSKLIDEQIKNFAKYHQKVQPALNATVSSGSHISFLEFKPGEVAKQLCLIDFEYHQKVTPKELSFQAWSKSDASVKAPNLTRLIQRSNEMSYWVATEIVLCPDLRRRVTTIKRFIQIADNCRKMNNFSSALSIIGGLNLGAVQKMSKTWQEVPSQYKDDLTELTSLLTSIGNFRTYRQALKAAERPAVPYIAVTLKDLTFIEDGNDNFRANGMVNFEKMAMLASAFSQVQSYGQVGYPFEEDSKLKLMLINLPVILDNNELYRMAALSENNGAMLNNSTITFTTDSSRDSFRLQTISKRMSRKVPSGNSRESITSPEYFNPPSSPQYDTPTLSLSVPVLPSNFTPMRRNTTTTVLSREVTARSPLRKKNTQSSLRLSRGSGSGCDSEDDIVNRMHRSMSVEASQIPVEQAGPDMSFLEFLDDHAGRVASENSLNSPRKKRGWSLFKKKKAFE</sequence>
<proteinExistence type="predicted"/>
<protein>
    <submittedName>
        <fullName evidence="6">Uncharacterized protein</fullName>
    </submittedName>
</protein>
<feature type="compositionally biased region" description="Polar residues" evidence="3">
    <location>
        <begin position="843"/>
        <end position="854"/>
    </location>
</feature>
<dbReference type="OrthoDB" id="20430at2759"/>
<dbReference type="Pfam" id="PF00617">
    <property type="entry name" value="RasGEF"/>
    <property type="match status" value="1"/>
</dbReference>
<dbReference type="InterPro" id="IPR036964">
    <property type="entry name" value="RASGEF_cat_dom_sf"/>
</dbReference>
<dbReference type="PANTHER" id="PTHR23113">
    <property type="entry name" value="GUANINE NUCLEOTIDE EXCHANGE FACTOR"/>
    <property type="match status" value="1"/>
</dbReference>
<feature type="region of interest" description="Disordered" evidence="3">
    <location>
        <begin position="892"/>
        <end position="924"/>
    </location>
</feature>
<dbReference type="SMART" id="SM00147">
    <property type="entry name" value="RasGEF"/>
    <property type="match status" value="1"/>
</dbReference>
<dbReference type="InterPro" id="IPR023578">
    <property type="entry name" value="Ras_GEF_dom_sf"/>
</dbReference>
<reference evidence="6 7" key="1">
    <citation type="journal article" date="2018" name="Genome Biol. Evol.">
        <title>Multiple Roots of Fruiting Body Formation in Amoebozoa.</title>
        <authorList>
            <person name="Hillmann F."/>
            <person name="Forbes G."/>
            <person name="Novohradska S."/>
            <person name="Ferling I."/>
            <person name="Riege K."/>
            <person name="Groth M."/>
            <person name="Westermann M."/>
            <person name="Marz M."/>
            <person name="Spaller T."/>
            <person name="Winckler T."/>
            <person name="Schaap P."/>
            <person name="Glockner G."/>
        </authorList>
    </citation>
    <scope>NUCLEOTIDE SEQUENCE [LARGE SCALE GENOMIC DNA]</scope>
    <source>
        <strain evidence="6 7">Jena</strain>
    </source>
</reference>
<dbReference type="Proteomes" id="UP000241769">
    <property type="component" value="Unassembled WGS sequence"/>
</dbReference>
<dbReference type="STRING" id="1890364.A0A2P6NRH8"/>
<dbReference type="GO" id="GO:0007265">
    <property type="term" value="P:Ras protein signal transduction"/>
    <property type="evidence" value="ECO:0007669"/>
    <property type="project" value="TreeGrafter"/>
</dbReference>
<dbReference type="GO" id="GO:0005886">
    <property type="term" value="C:plasma membrane"/>
    <property type="evidence" value="ECO:0007669"/>
    <property type="project" value="TreeGrafter"/>
</dbReference>
<organism evidence="6 7">
    <name type="scientific">Planoprotostelium fungivorum</name>
    <dbReference type="NCBI Taxonomy" id="1890364"/>
    <lineage>
        <taxon>Eukaryota</taxon>
        <taxon>Amoebozoa</taxon>
        <taxon>Evosea</taxon>
        <taxon>Variosea</taxon>
        <taxon>Cavosteliida</taxon>
        <taxon>Cavosteliaceae</taxon>
        <taxon>Planoprotostelium</taxon>
    </lineage>
</organism>
<dbReference type="CDD" id="cd00155">
    <property type="entry name" value="RasGEF"/>
    <property type="match status" value="1"/>
</dbReference>
<dbReference type="EMBL" id="MDYQ01000030">
    <property type="protein sequence ID" value="PRP86488.1"/>
    <property type="molecule type" value="Genomic_DNA"/>
</dbReference>
<dbReference type="Gene3D" id="1.10.840.10">
    <property type="entry name" value="Ras guanine-nucleotide exchange factors catalytic domain"/>
    <property type="match status" value="1"/>
</dbReference>
<dbReference type="InterPro" id="IPR008937">
    <property type="entry name" value="Ras-like_GEF"/>
</dbReference>
<dbReference type="PROSITE" id="PS50009">
    <property type="entry name" value="RASGEF_CAT"/>
    <property type="match status" value="1"/>
</dbReference>
<dbReference type="GO" id="GO:0005085">
    <property type="term" value="F:guanyl-nucleotide exchange factor activity"/>
    <property type="evidence" value="ECO:0007669"/>
    <property type="project" value="UniProtKB-KW"/>
</dbReference>
<dbReference type="InterPro" id="IPR000651">
    <property type="entry name" value="Ras-like_Gua-exchang_fac_N"/>
</dbReference>
<evidence type="ECO:0000256" key="3">
    <source>
        <dbReference type="SAM" id="MobiDB-lite"/>
    </source>
</evidence>